<accession>A0ABZ0I0R5</accession>
<dbReference type="Gene3D" id="2.60.40.790">
    <property type="match status" value="1"/>
</dbReference>
<evidence type="ECO:0000313" key="4">
    <source>
        <dbReference type="EMBL" id="WOJ93114.1"/>
    </source>
</evidence>
<dbReference type="Proteomes" id="UP001626537">
    <property type="component" value="Chromosome"/>
</dbReference>
<organism evidence="4 5">
    <name type="scientific">Congregibacter variabilis</name>
    <dbReference type="NCBI Taxonomy" id="3081200"/>
    <lineage>
        <taxon>Bacteria</taxon>
        <taxon>Pseudomonadati</taxon>
        <taxon>Pseudomonadota</taxon>
        <taxon>Gammaproteobacteria</taxon>
        <taxon>Cellvibrionales</taxon>
        <taxon>Halieaceae</taxon>
        <taxon>Congregibacter</taxon>
    </lineage>
</organism>
<evidence type="ECO:0000256" key="2">
    <source>
        <dbReference type="RuleBase" id="RU003616"/>
    </source>
</evidence>
<dbReference type="InterPro" id="IPR002068">
    <property type="entry name" value="A-crystallin/Hsp20_dom"/>
</dbReference>
<protein>
    <submittedName>
        <fullName evidence="4">Hsp20/alpha crystallin family protein</fullName>
    </submittedName>
</protein>
<name>A0ABZ0I0R5_9GAMM</name>
<evidence type="ECO:0000259" key="3">
    <source>
        <dbReference type="PROSITE" id="PS01031"/>
    </source>
</evidence>
<dbReference type="PANTHER" id="PTHR11527">
    <property type="entry name" value="HEAT-SHOCK PROTEIN 20 FAMILY MEMBER"/>
    <property type="match status" value="1"/>
</dbReference>
<keyword evidence="5" id="KW-1185">Reference proteome</keyword>
<reference evidence="4 5" key="1">
    <citation type="submission" date="2023-10" db="EMBL/GenBank/DDBJ databases">
        <title>Two novel species belonging to the OM43/NOR5 clade.</title>
        <authorList>
            <person name="Park M."/>
        </authorList>
    </citation>
    <scope>NUCLEOTIDE SEQUENCE [LARGE SCALE GENOMIC DNA]</scope>
    <source>
        <strain evidence="4 5">IMCC43200</strain>
    </source>
</reference>
<evidence type="ECO:0000313" key="5">
    <source>
        <dbReference type="Proteomes" id="UP001626537"/>
    </source>
</evidence>
<dbReference type="Pfam" id="PF00011">
    <property type="entry name" value="HSP20"/>
    <property type="match status" value="1"/>
</dbReference>
<dbReference type="EMBL" id="CP136864">
    <property type="protein sequence ID" value="WOJ93114.1"/>
    <property type="molecule type" value="Genomic_DNA"/>
</dbReference>
<dbReference type="InterPro" id="IPR031107">
    <property type="entry name" value="Small_HSP"/>
</dbReference>
<feature type="domain" description="SHSP" evidence="3">
    <location>
        <begin position="61"/>
        <end position="176"/>
    </location>
</feature>
<proteinExistence type="inferred from homology"/>
<sequence>MNTVAVKDPAKKEKRGLRRWNDLESRPLDMFLWGKSNLHREMDRLFDDFLNNGGRPTLLAPWSETVLSPLVDETEDDKAYHIEVELPGIDQADIDVSYSDGLLTISGEKKEEKEEEKKDYYRKERAFGQFRRVLPMPGAVDESKIQATFKKGVLHIELPKTKEAQKKVKKISVKTT</sequence>
<comment type="similarity">
    <text evidence="1 2">Belongs to the small heat shock protein (HSP20) family.</text>
</comment>
<dbReference type="InterPro" id="IPR008978">
    <property type="entry name" value="HSP20-like_chaperone"/>
</dbReference>
<dbReference type="CDD" id="cd06464">
    <property type="entry name" value="ACD_sHsps-like"/>
    <property type="match status" value="1"/>
</dbReference>
<dbReference type="PROSITE" id="PS01031">
    <property type="entry name" value="SHSP"/>
    <property type="match status" value="1"/>
</dbReference>
<dbReference type="RefSeq" id="WP_407347772.1">
    <property type="nucleotide sequence ID" value="NZ_CP136864.1"/>
</dbReference>
<gene>
    <name evidence="4" type="ORF">R0135_15195</name>
</gene>
<evidence type="ECO:0000256" key="1">
    <source>
        <dbReference type="PROSITE-ProRule" id="PRU00285"/>
    </source>
</evidence>
<dbReference type="SUPFAM" id="SSF49764">
    <property type="entry name" value="HSP20-like chaperones"/>
    <property type="match status" value="1"/>
</dbReference>